<protein>
    <submittedName>
        <fullName evidence="8">Cell envelope biogenesis protein OmpA</fullName>
    </submittedName>
</protein>
<dbReference type="InterPro" id="IPR006665">
    <property type="entry name" value="OmpA-like"/>
</dbReference>
<feature type="repeat" description="TPR" evidence="4">
    <location>
        <begin position="87"/>
        <end position="120"/>
    </location>
</feature>
<sequence length="622" mass="69313">MKKIYSFLSVALITALGFAQNNQIETADKLFETYQYVDAIDAYLKLVDNNNADAHVYKQLADSYYHVFNVEEASKWYAKAVETSQDAETYFRYAQTLKSQGKYEEANKQMDVFAKLLPNDQRAITHLENPNYIPQLADKSKLFEVEEINDISSDQSDFAPVLSNNNVLYFVSARDEGGKKDSWTKSPYLDIYKSVRNTDGTLSEPEAENGLNTPYHDGPITLSADGKTMIFARDGHSTKMYKKLKRSKVKLGQQGLFKATLIDGKWSNIEPLPFNSTEYSVTHPSLSSDGKTLYFASNMPGGLGDTDIWRVSVNGNSYGEPENLGSRVNTAGKEGFPFISENHILYFASSGRQGFGGLDIFKVDLSKNDNAINLGNGVNTKSDDFAFSLNSVMQIGYFSSNRTGVDNIYGATPICQFEAIAFVKDATTNQIITQASVSILDKSSNVMATQETAKNGQTSFQVNCKNNYTFNVVKDGFESATVTVDESKGEQIIVEVALMPINEMITETEVKLENIYFEFNKSNITSQGALELDKLVKIMNDYPDMNIQVKSHTDTKGSASYNLKLSERRAQSTMQYLISKGVDKNRLSAKGMGSTEPKIDCKSNCTKEEDALNRRSEFLIIK</sequence>
<dbReference type="SUPFAM" id="SSF103088">
    <property type="entry name" value="OmpA-like"/>
    <property type="match status" value="1"/>
</dbReference>
<dbReference type="PROSITE" id="PS50005">
    <property type="entry name" value="TPR"/>
    <property type="match status" value="1"/>
</dbReference>
<dbReference type="Pfam" id="PF00691">
    <property type="entry name" value="OmpA"/>
    <property type="match status" value="1"/>
</dbReference>
<dbReference type="Gene3D" id="3.30.1330.60">
    <property type="entry name" value="OmpA-like domain"/>
    <property type="match status" value="1"/>
</dbReference>
<dbReference type="InterPro" id="IPR006664">
    <property type="entry name" value="OMP_bac"/>
</dbReference>
<dbReference type="InterPro" id="IPR008969">
    <property type="entry name" value="CarboxyPept-like_regulatory"/>
</dbReference>
<dbReference type="InterPro" id="IPR036737">
    <property type="entry name" value="OmpA-like_sf"/>
</dbReference>
<name>A0A428K0L1_9FLAO</name>
<dbReference type="PANTHER" id="PTHR30329">
    <property type="entry name" value="STATOR ELEMENT OF FLAGELLAR MOTOR COMPLEX"/>
    <property type="match status" value="1"/>
</dbReference>
<dbReference type="PRINTS" id="PR01021">
    <property type="entry name" value="OMPADOMAIN"/>
</dbReference>
<evidence type="ECO:0000256" key="1">
    <source>
        <dbReference type="ARBA" id="ARBA00004442"/>
    </source>
</evidence>
<keyword evidence="6" id="KW-0732">Signal</keyword>
<dbReference type="SUPFAM" id="SSF49464">
    <property type="entry name" value="Carboxypeptidase regulatory domain-like"/>
    <property type="match status" value="1"/>
</dbReference>
<dbReference type="InterPro" id="IPR011659">
    <property type="entry name" value="WD40"/>
</dbReference>
<dbReference type="EMBL" id="RWBG01000003">
    <property type="protein sequence ID" value="RSK39854.1"/>
    <property type="molecule type" value="Genomic_DNA"/>
</dbReference>
<comment type="caution">
    <text evidence="8">The sequence shown here is derived from an EMBL/GenBank/DDBJ whole genome shotgun (WGS) entry which is preliminary data.</text>
</comment>
<dbReference type="RefSeq" id="WP_125467878.1">
    <property type="nucleotide sequence ID" value="NZ_RWBG01000003.1"/>
</dbReference>
<dbReference type="InterPro" id="IPR019734">
    <property type="entry name" value="TPR_rpt"/>
</dbReference>
<feature type="domain" description="OmpA-like" evidence="7">
    <location>
        <begin position="504"/>
        <end position="622"/>
    </location>
</feature>
<dbReference type="PANTHER" id="PTHR30329:SF21">
    <property type="entry name" value="LIPOPROTEIN YIAD-RELATED"/>
    <property type="match status" value="1"/>
</dbReference>
<evidence type="ECO:0000256" key="5">
    <source>
        <dbReference type="PROSITE-ProRule" id="PRU00473"/>
    </source>
</evidence>
<evidence type="ECO:0000313" key="9">
    <source>
        <dbReference type="Proteomes" id="UP000270620"/>
    </source>
</evidence>
<dbReference type="PROSITE" id="PS51123">
    <property type="entry name" value="OMPA_2"/>
    <property type="match status" value="1"/>
</dbReference>
<keyword evidence="3" id="KW-0998">Cell outer membrane</keyword>
<dbReference type="InterPro" id="IPR050330">
    <property type="entry name" value="Bact_OuterMem_StrucFunc"/>
</dbReference>
<dbReference type="Proteomes" id="UP000270620">
    <property type="component" value="Unassembled WGS sequence"/>
</dbReference>
<reference evidence="8 9" key="1">
    <citation type="submission" date="2018-12" db="EMBL/GenBank/DDBJ databases">
        <title>Mangrovimonas spongiae sp. nov., a novel member of the genus Mangrovimonas isolated from marine sponge.</title>
        <authorList>
            <person name="Zhuang L."/>
            <person name="Luo L."/>
        </authorList>
    </citation>
    <scope>NUCLEOTIDE SEQUENCE [LARGE SCALE GENOMIC DNA]</scope>
    <source>
        <strain evidence="8 9">HN-E26</strain>
    </source>
</reference>
<dbReference type="Gene3D" id="1.25.40.10">
    <property type="entry name" value="Tetratricopeptide repeat domain"/>
    <property type="match status" value="1"/>
</dbReference>
<dbReference type="SUPFAM" id="SSF48452">
    <property type="entry name" value="TPR-like"/>
    <property type="match status" value="1"/>
</dbReference>
<dbReference type="InterPro" id="IPR011042">
    <property type="entry name" value="6-blade_b-propeller_TolB-like"/>
</dbReference>
<gene>
    <name evidence="8" type="ORF">EJA19_08205</name>
</gene>
<feature type="signal peptide" evidence="6">
    <location>
        <begin position="1"/>
        <end position="19"/>
    </location>
</feature>
<dbReference type="SUPFAM" id="SSF82171">
    <property type="entry name" value="DPP6 N-terminal domain-like"/>
    <property type="match status" value="1"/>
</dbReference>
<comment type="subcellular location">
    <subcellularLocation>
        <location evidence="1">Cell outer membrane</location>
    </subcellularLocation>
</comment>
<keyword evidence="9" id="KW-1185">Reference proteome</keyword>
<evidence type="ECO:0000256" key="3">
    <source>
        <dbReference type="ARBA" id="ARBA00023237"/>
    </source>
</evidence>
<evidence type="ECO:0000256" key="2">
    <source>
        <dbReference type="ARBA" id="ARBA00023136"/>
    </source>
</evidence>
<accession>A0A428K0L1</accession>
<keyword evidence="2 5" id="KW-0472">Membrane</keyword>
<organism evidence="8 9">
    <name type="scientific">Mangrovimonas spongiae</name>
    <dbReference type="NCBI Taxonomy" id="2494697"/>
    <lineage>
        <taxon>Bacteria</taxon>
        <taxon>Pseudomonadati</taxon>
        <taxon>Bacteroidota</taxon>
        <taxon>Flavobacteriia</taxon>
        <taxon>Flavobacteriales</taxon>
        <taxon>Flavobacteriaceae</taxon>
        <taxon>Mangrovimonas</taxon>
    </lineage>
</organism>
<proteinExistence type="predicted"/>
<dbReference type="Gene3D" id="2.60.40.1120">
    <property type="entry name" value="Carboxypeptidase-like, regulatory domain"/>
    <property type="match status" value="1"/>
</dbReference>
<dbReference type="AlphaFoldDB" id="A0A428K0L1"/>
<evidence type="ECO:0000256" key="4">
    <source>
        <dbReference type="PROSITE-ProRule" id="PRU00339"/>
    </source>
</evidence>
<feature type="chain" id="PRO_5019157011" evidence="6">
    <location>
        <begin position="20"/>
        <end position="622"/>
    </location>
</feature>
<evidence type="ECO:0000259" key="7">
    <source>
        <dbReference type="PROSITE" id="PS51123"/>
    </source>
</evidence>
<dbReference type="GO" id="GO:0009279">
    <property type="term" value="C:cell outer membrane"/>
    <property type="evidence" value="ECO:0007669"/>
    <property type="project" value="UniProtKB-SubCell"/>
</dbReference>
<dbReference type="OrthoDB" id="9809364at2"/>
<evidence type="ECO:0000256" key="6">
    <source>
        <dbReference type="SAM" id="SignalP"/>
    </source>
</evidence>
<evidence type="ECO:0000313" key="8">
    <source>
        <dbReference type="EMBL" id="RSK39854.1"/>
    </source>
</evidence>
<dbReference type="Gene3D" id="2.120.10.30">
    <property type="entry name" value="TolB, C-terminal domain"/>
    <property type="match status" value="1"/>
</dbReference>
<dbReference type="CDD" id="cd07185">
    <property type="entry name" value="OmpA_C-like"/>
    <property type="match status" value="1"/>
</dbReference>
<dbReference type="InterPro" id="IPR011990">
    <property type="entry name" value="TPR-like_helical_dom_sf"/>
</dbReference>
<dbReference type="Pfam" id="PF07676">
    <property type="entry name" value="PD40"/>
    <property type="match status" value="2"/>
</dbReference>
<keyword evidence="4" id="KW-0802">TPR repeat</keyword>